<sequence>MHVTLELWRSAAIKRFRLSQQNKESNNLNSTSSPPLITPNTVIHHPGRGMFSSSVRRVASTAPPIPTASSFSNSTQRVVAAQALSYRSHQRRYSSSKPSSPADGSKGVTDGQGVAAAAAHARPEGEKKSSRASKKKTKDSASSGKGRDESIQNLPCVPSTHHISPNQLSASDFFSLYRPISLTNSFPRAISEEAFASIFTQRTKANSKPSEVISTLSQTVENLDMITGNLRQLKISSPQQEQTNSEEKDELRAAITAEANRKDVQHLDSAPEDAAMSFPRHILSGKYRPFNPPPAPVPENTPESLAAGAEASQETHKVYTAVVTISESTDEYGEITYLTHSTPLVATPTATSTPTRFRSRMQARQDKYFAQFGGLREYNGMFAISVKRQRKLKMKKHKYKKLMRRTRNLRRRLDRN</sequence>
<dbReference type="GO" id="GO:0005739">
    <property type="term" value="C:mitochondrion"/>
    <property type="evidence" value="ECO:0007669"/>
    <property type="project" value="UniProtKB-SubCell"/>
</dbReference>
<comment type="similarity">
    <text evidence="3">Belongs to the mitochondrion-specific ribosomal protein mS38 family.</text>
</comment>
<proteinExistence type="inferred from homology"/>
<evidence type="ECO:0000256" key="4">
    <source>
        <dbReference type="ARBA" id="ARBA00035682"/>
    </source>
</evidence>
<feature type="domain" description="Ribosomal protein mS38 C-terminal" evidence="6">
    <location>
        <begin position="382"/>
        <end position="415"/>
    </location>
</feature>
<feature type="compositionally biased region" description="Low complexity" evidence="5">
    <location>
        <begin position="95"/>
        <end position="107"/>
    </location>
</feature>
<dbReference type="SMART" id="SM01155">
    <property type="entry name" value="DUF1713"/>
    <property type="match status" value="1"/>
</dbReference>
<name>A0A7D8UNX3_9HELO</name>
<comment type="caution">
    <text evidence="7">The sequence shown here is derived from an EMBL/GenBank/DDBJ whole genome shotgun (WGS) entry which is preliminary data.</text>
</comment>
<protein>
    <recommendedName>
        <fullName evidence="4">Small ribosomal subunit protein mS38</fullName>
    </recommendedName>
</protein>
<dbReference type="EMBL" id="QGMG01000417">
    <property type="protein sequence ID" value="TVY53743.1"/>
    <property type="molecule type" value="Genomic_DNA"/>
</dbReference>
<feature type="compositionally biased region" description="Polar residues" evidence="5">
    <location>
        <begin position="67"/>
        <end position="77"/>
    </location>
</feature>
<feature type="region of interest" description="Disordered" evidence="5">
    <location>
        <begin position="56"/>
        <end position="163"/>
    </location>
</feature>
<dbReference type="Proteomes" id="UP000481288">
    <property type="component" value="Unassembled WGS sequence"/>
</dbReference>
<dbReference type="Pfam" id="PF08213">
    <property type="entry name" value="COX24_C"/>
    <property type="match status" value="1"/>
</dbReference>
<reference evidence="7 8" key="1">
    <citation type="submission" date="2018-05" db="EMBL/GenBank/DDBJ databases">
        <title>Whole genome sequencing for identification of molecular markers to develop diagnostic detection tools for the regulated plant pathogen Lachnellula willkommii.</title>
        <authorList>
            <person name="Giroux E."/>
            <person name="Bilodeau G."/>
        </authorList>
    </citation>
    <scope>NUCLEOTIDE SEQUENCE [LARGE SCALE GENOMIC DNA]</scope>
    <source>
        <strain evidence="7 8">CBS 625.97</strain>
    </source>
</reference>
<dbReference type="OrthoDB" id="5364404at2759"/>
<gene>
    <name evidence="7" type="ORF">LCER1_G005210</name>
</gene>
<accession>A0A7D8UNX3</accession>
<dbReference type="AlphaFoldDB" id="A0A7D8UNX3"/>
<evidence type="ECO:0000259" key="6">
    <source>
        <dbReference type="SMART" id="SM01155"/>
    </source>
</evidence>
<dbReference type="InterPro" id="IPR013177">
    <property type="entry name" value="Ribosomal_mS38_C"/>
</dbReference>
<evidence type="ECO:0000313" key="8">
    <source>
        <dbReference type="Proteomes" id="UP000481288"/>
    </source>
</evidence>
<comment type="subcellular location">
    <subcellularLocation>
        <location evidence="1">Mitochondrion</location>
    </subcellularLocation>
</comment>
<keyword evidence="2" id="KW-0496">Mitochondrion</keyword>
<dbReference type="PANTHER" id="PTHR32035">
    <property type="entry name" value="AURORA KINASE A-INTERACTING PROTEIN"/>
    <property type="match status" value="1"/>
</dbReference>
<keyword evidence="8" id="KW-1185">Reference proteome</keyword>
<evidence type="ECO:0000256" key="1">
    <source>
        <dbReference type="ARBA" id="ARBA00004173"/>
    </source>
</evidence>
<evidence type="ECO:0000256" key="3">
    <source>
        <dbReference type="ARBA" id="ARBA00035647"/>
    </source>
</evidence>
<evidence type="ECO:0000256" key="5">
    <source>
        <dbReference type="SAM" id="MobiDB-lite"/>
    </source>
</evidence>
<evidence type="ECO:0000256" key="2">
    <source>
        <dbReference type="ARBA" id="ARBA00023128"/>
    </source>
</evidence>
<dbReference type="PANTHER" id="PTHR32035:SF3">
    <property type="entry name" value="SMALL RIBOSOMAL SUBUNIT PROTEIN MS38"/>
    <property type="match status" value="1"/>
</dbReference>
<organism evidence="7 8">
    <name type="scientific">Lachnellula cervina</name>
    <dbReference type="NCBI Taxonomy" id="1316786"/>
    <lineage>
        <taxon>Eukaryota</taxon>
        <taxon>Fungi</taxon>
        <taxon>Dikarya</taxon>
        <taxon>Ascomycota</taxon>
        <taxon>Pezizomycotina</taxon>
        <taxon>Leotiomycetes</taxon>
        <taxon>Helotiales</taxon>
        <taxon>Lachnaceae</taxon>
        <taxon>Lachnellula</taxon>
    </lineage>
</organism>
<evidence type="ECO:0000313" key="7">
    <source>
        <dbReference type="EMBL" id="TVY53743.1"/>
    </source>
</evidence>